<dbReference type="GO" id="GO:0000271">
    <property type="term" value="P:polysaccharide biosynthetic process"/>
    <property type="evidence" value="ECO:0007669"/>
    <property type="project" value="InterPro"/>
</dbReference>
<gene>
    <name evidence="1" type="ORF">G6L72_16250</name>
    <name evidence="2" type="ORF">G6M88_15370</name>
</gene>
<evidence type="ECO:0000313" key="4">
    <source>
        <dbReference type="Proteomes" id="UP000822331"/>
    </source>
</evidence>
<reference evidence="2" key="2">
    <citation type="submission" date="2020-02" db="EMBL/GenBank/DDBJ databases">
        <title>Unexpected conservation and global transmission of agrobacterial virulence plasmids.</title>
        <authorList>
            <person name="Weisberg A.J."/>
            <person name="Davis E.W. II"/>
            <person name="Tabima J.R."/>
            <person name="Belcher M.S."/>
            <person name="Miller M."/>
            <person name="Kuo C.-H."/>
            <person name="Loper J.E."/>
            <person name="Grunwald N.J."/>
            <person name="Putnam M.L."/>
            <person name="Chang J.H."/>
        </authorList>
    </citation>
    <scope>NUCLEOTIDE SEQUENCE</scope>
    <source>
        <strain evidence="2">W2/73</strain>
    </source>
</reference>
<evidence type="ECO:0000313" key="3">
    <source>
        <dbReference type="Proteomes" id="UP000663912"/>
    </source>
</evidence>
<dbReference type="Proteomes" id="UP000663912">
    <property type="component" value="Chromosome 2"/>
</dbReference>
<evidence type="ECO:0000313" key="1">
    <source>
        <dbReference type="EMBL" id="NTF38254.1"/>
    </source>
</evidence>
<name>A0AAE7UQQ3_9HYPH</name>
<keyword evidence="4" id="KW-1185">Reference proteome</keyword>
<reference evidence="1 4" key="1">
    <citation type="journal article" date="2020" name="Science">
        <title>Unexpected conservation and global transmission of agrobacterial virulence plasmids.</title>
        <authorList>
            <person name="Weisberg A.J."/>
            <person name="Davis E.W. 2nd"/>
            <person name="Tabima J."/>
            <person name="Belcher M.S."/>
            <person name="Miller M."/>
            <person name="Kuo C.H."/>
            <person name="Loper J.E."/>
            <person name="Grunwald N.J."/>
            <person name="Putnam M.L."/>
            <person name="Chang J.H."/>
        </authorList>
    </citation>
    <scope>NUCLEOTIDE SEQUENCE [LARGE SCALE GENOMIC DNA]</scope>
    <source>
        <strain evidence="1 4">A19/93</strain>
    </source>
</reference>
<dbReference type="GO" id="GO:0015774">
    <property type="term" value="P:polysaccharide transport"/>
    <property type="evidence" value="ECO:0007669"/>
    <property type="project" value="InterPro"/>
</dbReference>
<evidence type="ECO:0000313" key="2">
    <source>
        <dbReference type="EMBL" id="QTG01854.1"/>
    </source>
</evidence>
<dbReference type="EMBL" id="CP049207">
    <property type="protein sequence ID" value="QTG01854.1"/>
    <property type="molecule type" value="Genomic_DNA"/>
</dbReference>
<dbReference type="KEGG" id="arui:G6M88_15370"/>
<dbReference type="Proteomes" id="UP000822331">
    <property type="component" value="Unassembled WGS sequence"/>
</dbReference>
<dbReference type="Pfam" id="PF05159">
    <property type="entry name" value="Capsule_synth"/>
    <property type="match status" value="1"/>
</dbReference>
<proteinExistence type="predicted"/>
<dbReference type="AlphaFoldDB" id="A0AAE7UQQ3"/>
<dbReference type="CDD" id="cd16441">
    <property type="entry name" value="beta_Kdo_transferase_KpsS"/>
    <property type="match status" value="1"/>
</dbReference>
<dbReference type="EMBL" id="JAAMCP010000009">
    <property type="protein sequence ID" value="NTF38254.1"/>
    <property type="molecule type" value="Genomic_DNA"/>
</dbReference>
<protein>
    <submittedName>
        <fullName evidence="2">Capsular biosynthesis protein</fullName>
    </submittedName>
</protein>
<organism evidence="2 3">
    <name type="scientific">Agrobacterium rubi</name>
    <dbReference type="NCBI Taxonomy" id="28099"/>
    <lineage>
        <taxon>Bacteria</taxon>
        <taxon>Pseudomonadati</taxon>
        <taxon>Pseudomonadota</taxon>
        <taxon>Alphaproteobacteria</taxon>
        <taxon>Hyphomicrobiales</taxon>
        <taxon>Rhizobiaceae</taxon>
        <taxon>Rhizobium/Agrobacterium group</taxon>
        <taxon>Agrobacterium</taxon>
    </lineage>
</organism>
<dbReference type="RefSeq" id="WP_065698969.1">
    <property type="nucleotide sequence ID" value="NZ_CP049207.1"/>
</dbReference>
<accession>A0AAE7UQQ3</accession>
<dbReference type="InterPro" id="IPR007833">
    <property type="entry name" value="Capsule_polysaccharide_synth"/>
</dbReference>
<sequence>MDPFRNAPVACPSLQGTLQVSDQKAFLFLQGPSSPLFAKIAEHLTRAGRACYRINLNVGDQIFWRRGGAFNYRAGPERWGAYVRAFLKDHNIGTIILLGEERPYHKEAVRAAKELGAEVVVIEMGYLRPDWVTVELDGMSSNSRFPNDPDVITRSAADLLEPDWTRKYSQTFLNEAFADLAYYLPSVFLSFLYPRYRFHGLFHPLAEYAGWIGRLATSRNREKKTRLLTETFQSSGAPWFVYPLQLETDYQLRAHSPYKSQRDAIAHVISSFANADDGSAILAIKVHPFDNGLISWGRVIQSEAEKFGVAARVLYFDGGDFNALISGCRGVVTVNSTAALSALSQSIPTKTLGTALFDIDGLTQQGPLDEFWRSPKAPDPELRTAFFRLVAASIQERGNFYSKDGVAAAAQAIAKRILSDTVNLPGGDAGCVPRLRPIKLAGDKL</sequence>